<reference evidence="1" key="1">
    <citation type="submission" date="2019-10" db="EMBL/GenBank/DDBJ databases">
        <title>Conservation and host-specific expression of non-tandemly repeated heterogenous ribosome RNA gene in arbuscular mycorrhizal fungi.</title>
        <authorList>
            <person name="Maeda T."/>
            <person name="Kobayashi Y."/>
            <person name="Nakagawa T."/>
            <person name="Ezawa T."/>
            <person name="Yamaguchi K."/>
            <person name="Bino T."/>
            <person name="Nishimoto Y."/>
            <person name="Shigenobu S."/>
            <person name="Kawaguchi M."/>
        </authorList>
    </citation>
    <scope>NUCLEOTIDE SEQUENCE</scope>
    <source>
        <strain evidence="1">HR1</strain>
    </source>
</reference>
<dbReference type="AlphaFoldDB" id="A0A8H3L9R7"/>
<name>A0A8H3L9R7_9GLOM</name>
<gene>
    <name evidence="1" type="ORF">RCL2_001142100</name>
</gene>
<dbReference type="InterPro" id="IPR031052">
    <property type="entry name" value="FHY3/FAR1"/>
</dbReference>
<proteinExistence type="predicted"/>
<dbReference type="OrthoDB" id="2443707at2759"/>
<evidence type="ECO:0000313" key="1">
    <source>
        <dbReference type="EMBL" id="GES84297.1"/>
    </source>
</evidence>
<dbReference type="Proteomes" id="UP000615446">
    <property type="component" value="Unassembled WGS sequence"/>
</dbReference>
<protein>
    <submittedName>
        <fullName evidence="1">Protein FAR1-related sequence 5-like</fullName>
    </submittedName>
</protein>
<sequence length="186" mass="21819">MIAAIQIVYSQTQHLLCIYHIMENVKKKAKYKLHGDMVKSFIEDFYHMRNSYTQTQFNSRYNNMLVKYETCHSYFENKLYPSHNSWAKYSIAKIFTAGVESTQCVESINGVLKKHLDRSTLLKELVKVIENELEKKSQYIRIKDYYGSNLSVGLPSTYNTIFKEINHLLQIHLSPTPLSLQHAQMK</sequence>
<accession>A0A8H3L9R7</accession>
<dbReference type="GO" id="GO:0006355">
    <property type="term" value="P:regulation of DNA-templated transcription"/>
    <property type="evidence" value="ECO:0007669"/>
    <property type="project" value="InterPro"/>
</dbReference>
<dbReference type="PANTHER" id="PTHR31669">
    <property type="entry name" value="PROTEIN FAR1-RELATED SEQUENCE 10-RELATED"/>
    <property type="match status" value="1"/>
</dbReference>
<dbReference type="PANTHER" id="PTHR31669:SF251">
    <property type="entry name" value="PROTEIN FAR1-RELATED SEQUENCE"/>
    <property type="match status" value="1"/>
</dbReference>
<dbReference type="EMBL" id="BLAL01000079">
    <property type="protein sequence ID" value="GES84297.1"/>
    <property type="molecule type" value="Genomic_DNA"/>
</dbReference>
<comment type="caution">
    <text evidence="1">The sequence shown here is derived from an EMBL/GenBank/DDBJ whole genome shotgun (WGS) entry which is preliminary data.</text>
</comment>
<organism evidence="1 2">
    <name type="scientific">Rhizophagus clarus</name>
    <dbReference type="NCBI Taxonomy" id="94130"/>
    <lineage>
        <taxon>Eukaryota</taxon>
        <taxon>Fungi</taxon>
        <taxon>Fungi incertae sedis</taxon>
        <taxon>Mucoromycota</taxon>
        <taxon>Glomeromycotina</taxon>
        <taxon>Glomeromycetes</taxon>
        <taxon>Glomerales</taxon>
        <taxon>Glomeraceae</taxon>
        <taxon>Rhizophagus</taxon>
    </lineage>
</organism>
<evidence type="ECO:0000313" key="2">
    <source>
        <dbReference type="Proteomes" id="UP000615446"/>
    </source>
</evidence>